<reference evidence="1" key="1">
    <citation type="submission" date="2023-11" db="EMBL/GenBank/DDBJ databases">
        <authorList>
            <person name="Poullet M."/>
        </authorList>
    </citation>
    <scope>NUCLEOTIDE SEQUENCE</scope>
    <source>
        <strain evidence="1">E1834</strain>
    </source>
</reference>
<organism evidence="1 2">
    <name type="scientific">Meloidogyne enterolobii</name>
    <name type="common">Root-knot nematode worm</name>
    <name type="synonym">Meloidogyne mayaguensis</name>
    <dbReference type="NCBI Taxonomy" id="390850"/>
    <lineage>
        <taxon>Eukaryota</taxon>
        <taxon>Metazoa</taxon>
        <taxon>Ecdysozoa</taxon>
        <taxon>Nematoda</taxon>
        <taxon>Chromadorea</taxon>
        <taxon>Rhabditida</taxon>
        <taxon>Tylenchina</taxon>
        <taxon>Tylenchomorpha</taxon>
        <taxon>Tylenchoidea</taxon>
        <taxon>Meloidogynidae</taxon>
        <taxon>Meloidogyninae</taxon>
        <taxon>Meloidogyne</taxon>
    </lineage>
</organism>
<comment type="caution">
    <text evidence="1">The sequence shown here is derived from an EMBL/GenBank/DDBJ whole genome shotgun (WGS) entry which is preliminary data.</text>
</comment>
<sequence length="63" mass="7193">MDIILDFFKFLVEEIIPNFNLEEVSDIIVALKMLTKSVYKIAECYYKEQVDDDAGDDVGGSLE</sequence>
<accession>A0ACB0YHQ9</accession>
<protein>
    <submittedName>
        <fullName evidence="1">Uncharacterized protein</fullName>
    </submittedName>
</protein>
<proteinExistence type="predicted"/>
<name>A0ACB0YHQ9_MELEN</name>
<evidence type="ECO:0000313" key="1">
    <source>
        <dbReference type="EMBL" id="CAK5047172.1"/>
    </source>
</evidence>
<evidence type="ECO:0000313" key="2">
    <source>
        <dbReference type="Proteomes" id="UP001497535"/>
    </source>
</evidence>
<gene>
    <name evidence="1" type="ORF">MENTE1834_LOCUS12315</name>
</gene>
<keyword evidence="2" id="KW-1185">Reference proteome</keyword>
<dbReference type="Proteomes" id="UP001497535">
    <property type="component" value="Unassembled WGS sequence"/>
</dbReference>
<dbReference type="EMBL" id="CAVMJV010000012">
    <property type="protein sequence ID" value="CAK5047172.1"/>
    <property type="molecule type" value="Genomic_DNA"/>
</dbReference>